<keyword evidence="2 5" id="KW-0545">Nucleotide biosynthesis</keyword>
<comment type="domain">
    <text evidence="5">Consists of three domains, a large central CORE domain and two small peripheral domains, NMPbind and LID, which undergo movements during catalysis. The LID domain closes over the site of phosphoryl transfer upon ATP binding. Assembling and dissambling the active center during each catalytic cycle provides an effective means to prevent ATP hydrolysis. Some bacteria have evolved a zinc-coordinating structure that stabilizes the LID domain.</text>
</comment>
<accession>A0A5B8Y9C5</accession>
<dbReference type="InterPro" id="IPR000850">
    <property type="entry name" value="Adenylat/UMP-CMP_kin"/>
</dbReference>
<dbReference type="Pfam" id="PF05191">
    <property type="entry name" value="ADK_lid"/>
    <property type="match status" value="1"/>
</dbReference>
<feature type="binding site" evidence="5">
    <location>
        <position position="149"/>
    </location>
    <ligand>
        <name>Zn(2+)</name>
        <dbReference type="ChEBI" id="CHEBI:29105"/>
        <note>structural</note>
    </ligand>
</feature>
<feature type="binding site" evidence="5">
    <location>
        <position position="95"/>
    </location>
    <ligand>
        <name>AMP</name>
        <dbReference type="ChEBI" id="CHEBI:456215"/>
    </ligand>
</feature>
<proteinExistence type="inferred from homology"/>
<accession>A0A4Y6PWG3</accession>
<evidence type="ECO:0000259" key="8">
    <source>
        <dbReference type="Pfam" id="PF05191"/>
    </source>
</evidence>
<organism evidence="9 10">
    <name type="scientific">Persicimonas caeni</name>
    <dbReference type="NCBI Taxonomy" id="2292766"/>
    <lineage>
        <taxon>Bacteria</taxon>
        <taxon>Deltaproteobacteria</taxon>
        <taxon>Bradymonadales</taxon>
        <taxon>Bradymonadaceae</taxon>
        <taxon>Persicimonas</taxon>
    </lineage>
</organism>
<evidence type="ECO:0000256" key="7">
    <source>
        <dbReference type="RuleBase" id="RU003331"/>
    </source>
</evidence>
<dbReference type="InterPro" id="IPR027417">
    <property type="entry name" value="P-loop_NTPase"/>
</dbReference>
<sequence length="213" mass="23206">MAKTKLMMLGPPGAGKGTQAQQLAEKFDIPQISTGDMLRSARRKGTELGKEAAKFMDAGELVPDEVVIRIVKERLSEPDAEGGFILDGFPRTVGQAEALDEMGVELEAVLNIEVSEEEVVRRLGGRLSCPNCGATFHEEFKPPTEEGVCDECGSDLVKRPDDRPEAIRERLKAYHAKTAPLVDYYRDQGVLIDVDGEGTPDEVYGRAEAAISD</sequence>
<comment type="subcellular location">
    <subcellularLocation>
        <location evidence="5 7">Cytoplasm</location>
    </subcellularLocation>
</comment>
<dbReference type="FunFam" id="3.40.50.300:FF:000106">
    <property type="entry name" value="Adenylate kinase mitochondrial"/>
    <property type="match status" value="1"/>
</dbReference>
<feature type="binding site" evidence="5">
    <location>
        <position position="34"/>
    </location>
    <ligand>
        <name>AMP</name>
        <dbReference type="ChEBI" id="CHEBI:456215"/>
    </ligand>
</feature>
<evidence type="ECO:0000256" key="2">
    <source>
        <dbReference type="ARBA" id="ARBA00022727"/>
    </source>
</evidence>
<evidence type="ECO:0000256" key="5">
    <source>
        <dbReference type="HAMAP-Rule" id="MF_00235"/>
    </source>
</evidence>
<dbReference type="GO" id="GO:0004017">
    <property type="term" value="F:AMP kinase activity"/>
    <property type="evidence" value="ECO:0007669"/>
    <property type="project" value="UniProtKB-UniRule"/>
</dbReference>
<keyword evidence="5" id="KW-0479">Metal-binding</keyword>
<dbReference type="PROSITE" id="PS00113">
    <property type="entry name" value="ADENYLATE_KINASE"/>
    <property type="match status" value="1"/>
</dbReference>
<comment type="function">
    <text evidence="5">Catalyzes the reversible transfer of the terminal phosphate group between ATP and AMP. Plays an important role in cellular energy homeostasis and in adenine nucleotide metabolism.</text>
</comment>
<dbReference type="UniPathway" id="UPA00588">
    <property type="reaction ID" value="UER00649"/>
</dbReference>
<feature type="binding site" evidence="5">
    <location>
        <position position="39"/>
    </location>
    <ligand>
        <name>AMP</name>
        <dbReference type="ChEBI" id="CHEBI:456215"/>
    </ligand>
</feature>
<dbReference type="Gene3D" id="3.40.50.300">
    <property type="entry name" value="P-loop containing nucleotide triphosphate hydrolases"/>
    <property type="match status" value="1"/>
</dbReference>
<dbReference type="Proteomes" id="UP000315995">
    <property type="component" value="Chromosome"/>
</dbReference>
<dbReference type="InterPro" id="IPR007862">
    <property type="entry name" value="Adenylate_kinase_lid-dom"/>
</dbReference>
<dbReference type="GO" id="GO:0044209">
    <property type="term" value="P:AMP salvage"/>
    <property type="evidence" value="ECO:0007669"/>
    <property type="project" value="UniProtKB-UniRule"/>
</dbReference>
<comment type="pathway">
    <text evidence="5">Purine metabolism; AMP biosynthesis via salvage pathway; AMP from ADP: step 1/1.</text>
</comment>
<reference evidence="9 10" key="1">
    <citation type="submission" date="2019-06" db="EMBL/GenBank/DDBJ databases">
        <title>Persicimonas caeni gen. nov., sp. nov., a predatory bacterium isolated from solar saltern.</title>
        <authorList>
            <person name="Wang S."/>
        </authorList>
    </citation>
    <scope>NUCLEOTIDE SEQUENCE [LARGE SCALE GENOMIC DNA]</scope>
    <source>
        <strain evidence="9 10">YN101</strain>
    </source>
</reference>
<dbReference type="Pfam" id="PF00406">
    <property type="entry name" value="ADK"/>
    <property type="match status" value="1"/>
</dbReference>
<dbReference type="NCBIfam" id="NF011100">
    <property type="entry name" value="PRK14527.1"/>
    <property type="match status" value="1"/>
</dbReference>
<evidence type="ECO:0000256" key="4">
    <source>
        <dbReference type="ARBA" id="ARBA00022777"/>
    </source>
</evidence>
<dbReference type="PANTHER" id="PTHR23359">
    <property type="entry name" value="NUCLEOTIDE KINASE"/>
    <property type="match status" value="1"/>
</dbReference>
<keyword evidence="3 5" id="KW-0547">Nucleotide-binding</keyword>
<comment type="subunit">
    <text evidence="5 7">Monomer.</text>
</comment>
<comment type="catalytic activity">
    <reaction evidence="5 7">
        <text>AMP + ATP = 2 ADP</text>
        <dbReference type="Rhea" id="RHEA:12973"/>
        <dbReference type="ChEBI" id="CHEBI:30616"/>
        <dbReference type="ChEBI" id="CHEBI:456215"/>
        <dbReference type="ChEBI" id="CHEBI:456216"/>
        <dbReference type="EC" id="2.7.4.3"/>
    </reaction>
</comment>
<dbReference type="EC" id="2.7.4.3" evidence="5 7"/>
<feature type="region of interest" description="NMP" evidence="5">
    <location>
        <begin position="33"/>
        <end position="62"/>
    </location>
</feature>
<dbReference type="NCBIfam" id="TIGR01351">
    <property type="entry name" value="adk"/>
    <property type="match status" value="1"/>
</dbReference>
<feature type="binding site" evidence="5">
    <location>
        <position position="198"/>
    </location>
    <ligand>
        <name>ATP</name>
        <dbReference type="ChEBI" id="CHEBI:30616"/>
    </ligand>
</feature>
<keyword evidence="1 5" id="KW-0808">Transferase</keyword>
<dbReference type="RefSeq" id="WP_141199121.1">
    <property type="nucleotide sequence ID" value="NZ_CP041186.1"/>
</dbReference>
<dbReference type="InterPro" id="IPR033690">
    <property type="entry name" value="Adenylat_kinase_CS"/>
</dbReference>
<dbReference type="AlphaFoldDB" id="A0A4Y6PWG3"/>
<evidence type="ECO:0000256" key="1">
    <source>
        <dbReference type="ARBA" id="ARBA00022679"/>
    </source>
</evidence>
<feature type="domain" description="Adenylate kinase active site lid" evidence="8">
    <location>
        <begin position="126"/>
        <end position="161"/>
    </location>
</feature>
<feature type="binding site" evidence="5">
    <location>
        <begin position="13"/>
        <end position="18"/>
    </location>
    <ligand>
        <name>ATP</name>
        <dbReference type="ChEBI" id="CHEBI:30616"/>
    </ligand>
</feature>
<dbReference type="GO" id="GO:0005737">
    <property type="term" value="C:cytoplasm"/>
    <property type="evidence" value="ECO:0007669"/>
    <property type="project" value="UniProtKB-SubCell"/>
</dbReference>
<keyword evidence="4 5" id="KW-0418">Kinase</keyword>
<dbReference type="GO" id="GO:0008270">
    <property type="term" value="F:zinc ion binding"/>
    <property type="evidence" value="ECO:0007669"/>
    <property type="project" value="UniProtKB-UniRule"/>
</dbReference>
<dbReference type="EMBL" id="CP041186">
    <property type="protein sequence ID" value="QDG52656.1"/>
    <property type="molecule type" value="Genomic_DNA"/>
</dbReference>
<feature type="binding site" evidence="5">
    <location>
        <position position="129"/>
    </location>
    <ligand>
        <name>Zn(2+)</name>
        <dbReference type="ChEBI" id="CHEBI:29105"/>
        <note>structural</note>
    </ligand>
</feature>
<feature type="binding site" evidence="5">
    <location>
        <begin position="60"/>
        <end position="62"/>
    </location>
    <ligand>
        <name>AMP</name>
        <dbReference type="ChEBI" id="CHEBI:456215"/>
    </ligand>
</feature>
<dbReference type="NCBIfam" id="NF001381">
    <property type="entry name" value="PRK00279.1-3"/>
    <property type="match status" value="1"/>
</dbReference>
<keyword evidence="5 7" id="KW-0067">ATP-binding</keyword>
<feature type="region of interest" description="LID" evidence="5">
    <location>
        <begin position="125"/>
        <end position="162"/>
    </location>
</feature>
<feature type="binding site" evidence="5">
    <location>
        <position position="152"/>
    </location>
    <ligand>
        <name>Zn(2+)</name>
        <dbReference type="ChEBI" id="CHEBI:29105"/>
        <note>structural</note>
    </ligand>
</feature>
<feature type="binding site" evidence="5">
    <location>
        <begin position="135"/>
        <end position="136"/>
    </location>
    <ligand>
        <name>ATP</name>
        <dbReference type="ChEBI" id="CHEBI:30616"/>
    </ligand>
</feature>
<dbReference type="SUPFAM" id="SSF52540">
    <property type="entry name" value="P-loop containing nucleoside triphosphate hydrolases"/>
    <property type="match status" value="1"/>
</dbReference>
<dbReference type="NCBIfam" id="NF001380">
    <property type="entry name" value="PRK00279.1-2"/>
    <property type="match status" value="1"/>
</dbReference>
<comment type="similarity">
    <text evidence="5 6">Belongs to the adenylate kinase family.</text>
</comment>
<keyword evidence="5" id="KW-0963">Cytoplasm</keyword>
<dbReference type="HAMAP" id="MF_00235">
    <property type="entry name" value="Adenylate_kinase_Adk"/>
    <property type="match status" value="1"/>
</dbReference>
<evidence type="ECO:0000313" key="9">
    <source>
        <dbReference type="EMBL" id="QDG52656.1"/>
    </source>
</evidence>
<feature type="binding site" evidence="5">
    <location>
        <position position="159"/>
    </location>
    <ligand>
        <name>AMP</name>
        <dbReference type="ChEBI" id="CHEBI:456215"/>
    </ligand>
</feature>
<protein>
    <recommendedName>
        <fullName evidence="5 7">Adenylate kinase</fullName>
        <shortName evidence="5">AK</shortName>
        <ecNumber evidence="5 7">2.7.4.3</ecNumber>
    </recommendedName>
    <alternativeName>
        <fullName evidence="5">ATP-AMP transphosphorylase</fullName>
    </alternativeName>
    <alternativeName>
        <fullName evidence="5">ATP:AMP phosphotransferase</fullName>
    </alternativeName>
    <alternativeName>
        <fullName evidence="5">Adenylate monophosphate kinase</fullName>
    </alternativeName>
</protein>
<keyword evidence="10" id="KW-1185">Reference proteome</keyword>
<feature type="binding site" evidence="5">
    <location>
        <position position="126"/>
    </location>
    <ligand>
        <name>ATP</name>
        <dbReference type="ChEBI" id="CHEBI:30616"/>
    </ligand>
</feature>
<evidence type="ECO:0000256" key="6">
    <source>
        <dbReference type="RuleBase" id="RU003330"/>
    </source>
</evidence>
<evidence type="ECO:0000256" key="3">
    <source>
        <dbReference type="ARBA" id="ARBA00022741"/>
    </source>
</evidence>
<dbReference type="GO" id="GO:0005524">
    <property type="term" value="F:ATP binding"/>
    <property type="evidence" value="ECO:0007669"/>
    <property type="project" value="UniProtKB-UniRule"/>
</dbReference>
<name>A0A4Y6PWG3_PERCE</name>
<dbReference type="OrthoDB" id="9805030at2"/>
<dbReference type="PRINTS" id="PR00094">
    <property type="entry name" value="ADENYLTKNASE"/>
</dbReference>
<feature type="binding site" evidence="5">
    <location>
        <position position="132"/>
    </location>
    <ligand>
        <name>Zn(2+)</name>
        <dbReference type="ChEBI" id="CHEBI:29105"/>
        <note>structural</note>
    </ligand>
</feature>
<feature type="binding site" evidence="5">
    <location>
        <begin position="88"/>
        <end position="91"/>
    </location>
    <ligand>
        <name>AMP</name>
        <dbReference type="ChEBI" id="CHEBI:456215"/>
    </ligand>
</feature>
<gene>
    <name evidence="5" type="primary">adk</name>
    <name evidence="9" type="ORF">FIV42_18500</name>
</gene>
<feature type="binding site" evidence="5">
    <location>
        <position position="170"/>
    </location>
    <ligand>
        <name>AMP</name>
        <dbReference type="ChEBI" id="CHEBI:456215"/>
    </ligand>
</feature>
<dbReference type="CDD" id="cd01428">
    <property type="entry name" value="ADK"/>
    <property type="match status" value="1"/>
</dbReference>
<dbReference type="InterPro" id="IPR006259">
    <property type="entry name" value="Adenyl_kin_sub"/>
</dbReference>
<evidence type="ECO:0000313" key="10">
    <source>
        <dbReference type="Proteomes" id="UP000315995"/>
    </source>
</evidence>
<keyword evidence="5" id="KW-0862">Zinc</keyword>